<name>A0AAQ5BGJ1_HUMAN</name>
<dbReference type="GeneTree" id="ENSGT00940000157243"/>
<dbReference type="EMBL" id="AL691488">
    <property type="status" value="NOT_ANNOTATED_CDS"/>
    <property type="molecule type" value="Genomic_DNA"/>
</dbReference>
<feature type="compositionally biased region" description="Polar residues" evidence="1">
    <location>
        <begin position="34"/>
        <end position="44"/>
    </location>
</feature>
<dbReference type="AlphaFoldDB" id="A0AAQ5BGJ1"/>
<gene>
    <name evidence="2" type="primary">ADAR</name>
</gene>
<evidence type="ECO:0000313" key="2">
    <source>
        <dbReference type="Ensembl" id="ENSP00000518926.1"/>
    </source>
</evidence>
<reference evidence="2 3" key="3">
    <citation type="journal article" date="2006" name="Nature">
        <title>The DNA sequence and biological annotation of human chromosome 1.</title>
        <authorList>
            <person name="Gregory S.G."/>
            <person name="Barlow K.F."/>
            <person name="McLay K.E."/>
            <person name="Kaul R."/>
            <person name="Swarbreck D."/>
            <person name="Dunham A."/>
            <person name="Scott C.E."/>
            <person name="Howe K.L."/>
            <person name="Woodfine K."/>
            <person name="Spencer C.C."/>
            <person name="Jones M.C."/>
            <person name="Gillson C."/>
            <person name="Searle S."/>
            <person name="Zhou Y."/>
            <person name="Kokocinski F."/>
            <person name="McDonald L."/>
            <person name="Evans R."/>
            <person name="Phillips K."/>
            <person name="Atkinson A."/>
            <person name="Cooper R."/>
            <person name="Jones C."/>
            <person name="Hall R.E."/>
            <person name="Andrews T.D."/>
            <person name="Lloyd C."/>
            <person name="Ainscough R."/>
            <person name="Almeida J.P."/>
            <person name="Ambrose K.D."/>
            <person name="Anderson F."/>
            <person name="Andrew R.W."/>
            <person name="Ashwell R.I."/>
            <person name="Aubin K."/>
            <person name="Babbage A.K."/>
            <person name="Bagguley C.L."/>
            <person name="Bailey J."/>
            <person name="Beasley H."/>
            <person name="Bethel G."/>
            <person name="Bird C.P."/>
            <person name="Bray-Allen S."/>
            <person name="Brown J.Y."/>
            <person name="Brown A.J."/>
            <person name="Buckley D."/>
            <person name="Burton J."/>
            <person name="Bye J."/>
            <person name="Carder C."/>
            <person name="Chapman J.C."/>
            <person name="Clark S.Y."/>
            <person name="Clarke G."/>
            <person name="Clee C."/>
            <person name="Cobley V."/>
            <person name="Collier R.E."/>
            <person name="Corby N."/>
            <person name="Coville G.J."/>
            <person name="Davies J."/>
            <person name="Deadman R."/>
            <person name="Dunn M."/>
            <person name="Earthrowl M."/>
            <person name="Ellington A.G."/>
            <person name="Errington H."/>
            <person name="Frankish A."/>
            <person name="Frankland J."/>
            <person name="French L."/>
            <person name="Garner P."/>
            <person name="Garnett J."/>
            <person name="Gay L."/>
            <person name="Ghori M.R."/>
            <person name="Gibson R."/>
            <person name="Gilby L.M."/>
            <person name="Gillett W."/>
            <person name="Glithero R.J."/>
            <person name="Grafham D.V."/>
            <person name="Griffiths C."/>
            <person name="Griffiths-Jones S."/>
            <person name="Grocock R."/>
            <person name="Hammond S."/>
            <person name="Harrison E.S."/>
            <person name="Hart E."/>
            <person name="Haugen E."/>
            <person name="Heath P.D."/>
            <person name="Holmes S."/>
            <person name="Holt K."/>
            <person name="Howden P.J."/>
            <person name="Hunt A.R."/>
            <person name="Hunt S.E."/>
            <person name="Hunter G."/>
            <person name="Isherwood J."/>
            <person name="James R."/>
            <person name="Johnson C."/>
            <person name="Johnson D."/>
            <person name="Joy A."/>
            <person name="Kay M."/>
            <person name="Kershaw J.K."/>
            <person name="Kibukawa M."/>
            <person name="Kimberley A.M."/>
            <person name="King A."/>
            <person name="Knights A.J."/>
            <person name="Lad H."/>
            <person name="Laird G."/>
            <person name="Lawlor S."/>
            <person name="Leongamornlert D.A."/>
            <person name="Lloyd D.M."/>
            <person name="Loveland J."/>
            <person name="Lovell J."/>
            <person name="Lush M.J."/>
            <person name="Lyne R."/>
            <person name="Martin S."/>
            <person name="Mashreghi-Mohammadi M."/>
            <person name="Matthews L."/>
            <person name="Matthews N.S."/>
            <person name="McLaren S."/>
            <person name="Milne S."/>
            <person name="Mistry S."/>
            <person name="Moore M.J."/>
            <person name="Nickerson T."/>
            <person name="O'Dell C.N."/>
            <person name="Oliver K."/>
            <person name="Palmeiri A."/>
            <person name="Palmer S.A."/>
            <person name="Parker A."/>
            <person name="Patel D."/>
            <person name="Pearce A.V."/>
            <person name="Peck A.I."/>
            <person name="Pelan S."/>
            <person name="Phelps K."/>
            <person name="Phillimore B.J."/>
            <person name="Plumb R."/>
            <person name="Rajan J."/>
            <person name="Raymond C."/>
            <person name="Rouse G."/>
            <person name="Saenphimmachak C."/>
            <person name="Sehra H.K."/>
            <person name="Sheridan E."/>
            <person name="Shownkeen R."/>
            <person name="Sims S."/>
            <person name="Skuce C.D."/>
            <person name="Smith M."/>
            <person name="Steward C."/>
            <person name="Subramanian S."/>
            <person name="Sycamore N."/>
            <person name="Tracey A."/>
            <person name="Tromans A."/>
            <person name="Van Helmond Z."/>
            <person name="Wall M."/>
            <person name="Wallis J.M."/>
            <person name="White S."/>
            <person name="Whitehead S.L."/>
            <person name="Wilkinson J.E."/>
            <person name="Willey D.L."/>
            <person name="Williams H."/>
            <person name="Wilming L."/>
            <person name="Wray P.W."/>
            <person name="Wu Z."/>
            <person name="Coulson A."/>
            <person name="Vaudin M."/>
            <person name="Sulston J.E."/>
            <person name="Durbin R."/>
            <person name="Hubbard T."/>
            <person name="Wooster R."/>
            <person name="Dunham I."/>
            <person name="Carter N.P."/>
            <person name="McVean G."/>
            <person name="Ross M.T."/>
            <person name="Harrow J."/>
            <person name="Olson M.V."/>
            <person name="Beck S."/>
            <person name="Rogers J."/>
            <person name="Bentley D.R."/>
            <person name="Banerjee R."/>
            <person name="Bryant S.P."/>
            <person name="Burford D.C."/>
            <person name="Burrill W.D."/>
            <person name="Clegg S.M."/>
            <person name="Dhami P."/>
            <person name="Dovey O."/>
            <person name="Faulkner L.M."/>
            <person name="Gribble S.M."/>
            <person name="Langford C.F."/>
            <person name="Pandian R.D."/>
            <person name="Porter K.M."/>
            <person name="Prigmore E."/>
        </authorList>
    </citation>
    <scope>NUCLEOTIDE SEQUENCE [LARGE SCALE GENOMIC DNA]</scope>
</reference>
<dbReference type="EMBL" id="AL592078">
    <property type="status" value="NOT_ANNOTATED_CDS"/>
    <property type="molecule type" value="Genomic_DNA"/>
</dbReference>
<feature type="region of interest" description="Disordered" evidence="1">
    <location>
        <begin position="1"/>
        <end position="56"/>
    </location>
</feature>
<reference evidence="2 3" key="1">
    <citation type="journal article" date="2001" name="Nature">
        <title>Initial sequencing and analysis of the human genome.</title>
        <authorList>
            <consortium name="International Human Genome Sequencing Consortium"/>
            <person name="Lander E.S."/>
            <person name="Linton L.M."/>
            <person name="Birren B."/>
            <person name="Nusbaum C."/>
            <person name="Zody M.C."/>
            <person name="Baldwin J."/>
            <person name="Devon K."/>
            <person name="Dewar K."/>
            <person name="Doyle M."/>
            <person name="FitzHugh W."/>
            <person name="Funke R."/>
            <person name="Gage D."/>
            <person name="Harris K."/>
            <person name="Heaford A."/>
            <person name="Howland J."/>
            <person name="Kann L."/>
            <person name="Lehoczky J."/>
            <person name="LeVine R."/>
            <person name="McEwan P."/>
            <person name="McKernan K."/>
            <person name="Meldrim J."/>
            <person name="Mesirov J.P."/>
            <person name="Miranda C."/>
            <person name="Morris W."/>
            <person name="Naylor J."/>
            <person name="Raymond C."/>
            <person name="Rosetti M."/>
            <person name="Santos R."/>
            <person name="Sheridan A."/>
            <person name="Sougnez C."/>
            <person name="Stange-Thomann N."/>
            <person name="Stojanovic N."/>
            <person name="Subramanian A."/>
            <person name="Wyman D."/>
            <person name="Rogers J."/>
            <person name="Sulston J."/>
            <person name="Ainscough R."/>
            <person name="Beck S."/>
            <person name="Bentley D."/>
            <person name="Burton J."/>
            <person name="Clee C."/>
            <person name="Carter N."/>
            <person name="Coulson A."/>
            <person name="Deadman R."/>
            <person name="Deloukas P."/>
            <person name="Dunham A."/>
            <person name="Dunham I."/>
            <person name="Durbin R."/>
            <person name="French L."/>
            <person name="Grafham D."/>
            <person name="Gregory S."/>
            <person name="Hubbard T."/>
            <person name="Humphray S."/>
            <person name="Hunt A."/>
            <person name="Jones M."/>
            <person name="Lloyd C."/>
            <person name="McMurray A."/>
            <person name="Matthews L."/>
            <person name="Mercer S."/>
            <person name="Milne S."/>
            <person name="Mullikin J.C."/>
            <person name="Mungall A."/>
            <person name="Plumb R."/>
            <person name="Ross M."/>
            <person name="Shownkeen R."/>
            <person name="Sims S."/>
            <person name="Waterston R.H."/>
            <person name="Wilson R.K."/>
            <person name="Hillier L.W."/>
            <person name="McPherson J.D."/>
            <person name="Marra M.A."/>
            <person name="Mardis E.R."/>
            <person name="Fulton L.A."/>
            <person name="Chinwalla A.T."/>
            <person name="Pepin K.H."/>
            <person name="Gish W.R."/>
            <person name="Chissoe S.L."/>
            <person name="Wendl M.C."/>
            <person name="Delehaunty K.D."/>
            <person name="Miner T.L."/>
            <person name="Delehaunty A."/>
            <person name="Kramer J.B."/>
            <person name="Cook L.L."/>
            <person name="Fulton R.S."/>
            <person name="Johnson D.L."/>
            <person name="Minx P.J."/>
            <person name="Clifton S.W."/>
            <person name="Hawkins T."/>
            <person name="Branscomb E."/>
            <person name="Predki P."/>
            <person name="Richardson P."/>
            <person name="Wenning S."/>
            <person name="Slezak T."/>
            <person name="Doggett N."/>
            <person name="Cheng J.F."/>
            <person name="Olsen A."/>
            <person name="Lucas S."/>
            <person name="Elkin C."/>
            <person name="Uberbacher E."/>
            <person name="Frazier M."/>
            <person name="Gibbs R.A."/>
            <person name="Muzny D.M."/>
            <person name="Scherer S.E."/>
            <person name="Bouck J.B."/>
            <person name="Sodergren E.J."/>
            <person name="Worley K.C."/>
            <person name="Rives C.M."/>
            <person name="Gorrell J.H."/>
            <person name="Metzker M.L."/>
            <person name="Naylor S.L."/>
            <person name="Kucherlapati R.S."/>
            <person name="Nelson D.L."/>
            <person name="Weinstock G.M."/>
            <person name="Sakaki Y."/>
            <person name="Fujiyama A."/>
            <person name="Hattori M."/>
            <person name="Yada T."/>
            <person name="Toyoda A."/>
            <person name="Itoh T."/>
            <person name="Kawagoe C."/>
            <person name="Watanabe H."/>
            <person name="Totoki Y."/>
            <person name="Taylor T."/>
            <person name="Weissenbach J."/>
            <person name="Heilig R."/>
            <person name="Saurin W."/>
            <person name="Artiguenave F."/>
            <person name="Brottier P."/>
            <person name="Bruls T."/>
            <person name="Pelletier E."/>
            <person name="Robert C."/>
            <person name="Wincker P."/>
            <person name="Smith D.R."/>
            <person name="Doucette-Stamm L."/>
            <person name="Rubenfield M."/>
            <person name="Weinstock K."/>
            <person name="Lee H.M."/>
            <person name="Dubois J."/>
            <person name="Rosenthal A."/>
            <person name="Platzer M."/>
            <person name="Nyakatura G."/>
            <person name="Taudien S."/>
            <person name="Rump A."/>
            <person name="Yang H."/>
            <person name="Yu J."/>
            <person name="Wang J."/>
            <person name="Huang G."/>
            <person name="Gu J."/>
            <person name="Hood L."/>
            <person name="Rowen L."/>
            <person name="Madan A."/>
            <person name="Qin S."/>
            <person name="Davis R.W."/>
            <person name="Federspiel N.A."/>
            <person name="Abola A.P."/>
            <person name="Proctor M.J."/>
            <person name="Myers R.M."/>
            <person name="Schmutz J."/>
            <person name="Dickson M."/>
            <person name="Grimwood J."/>
            <person name="Cox D.R."/>
            <person name="Olson M.V."/>
            <person name="Kaul R."/>
            <person name="Raymond C."/>
            <person name="Shimizu N."/>
            <person name="Kawasaki K."/>
            <person name="Minoshima S."/>
            <person name="Evans G.A."/>
            <person name="Athanasiou M."/>
            <person name="Schultz R."/>
            <person name="Roe B.A."/>
            <person name="Chen F."/>
            <person name="Pan H."/>
            <person name="Ramser J."/>
            <person name="Lehrach H."/>
            <person name="Reinhardt R."/>
            <person name="McCombie W.R."/>
            <person name="de la Bastide M."/>
            <person name="Dedhia N."/>
            <person name="Blocker H."/>
            <person name="Hornischer K."/>
            <person name="Nordsiek G."/>
            <person name="Agarwala R."/>
            <person name="Aravind L."/>
            <person name="Bailey J.A."/>
            <person name="Bateman A."/>
            <person name="Batzoglou S."/>
            <person name="Birney E."/>
            <person name="Bork P."/>
            <person name="Brown D.G."/>
            <person name="Burge C.B."/>
            <person name="Cerutti L."/>
            <person name="Chen H.C."/>
            <person name="Church D."/>
            <person name="Clamp M."/>
            <person name="Copley R.R."/>
            <person name="Doerks T."/>
            <person name="Eddy S.R."/>
            <person name="Eichler E.E."/>
            <person name="Furey T.S."/>
            <person name="Galagan J."/>
            <person name="Gilbert J.G."/>
            <person name="Harmon C."/>
            <person name="Hayashizaki Y."/>
            <person name="Haussler D."/>
            <person name="Hermjakob H."/>
            <person name="Hokamp K."/>
            <person name="Jang W."/>
            <person name="Johnson L.S."/>
            <person name="Jones T.A."/>
            <person name="Kasif S."/>
            <person name="Kaspryzk A."/>
            <person name="Kennedy S."/>
            <person name="Kent W.J."/>
            <person name="Kitts P."/>
            <person name="Koonin E.V."/>
            <person name="Korf I."/>
            <person name="Kulp D."/>
            <person name="Lancet D."/>
            <person name="Lowe T.M."/>
            <person name="McLysaght A."/>
            <person name="Mikkelsen T."/>
            <person name="Moran J.V."/>
            <person name="Mulder N."/>
            <person name="Pollara V.J."/>
            <person name="Ponting C.P."/>
            <person name="Schuler G."/>
            <person name="Schultz J."/>
            <person name="Slater G."/>
            <person name="Smit A.F."/>
            <person name="Stupka E."/>
            <person name="Szustakowski J."/>
            <person name="Thierry-Mieg D."/>
            <person name="Thierry-Mieg J."/>
            <person name="Wagner L."/>
            <person name="Wallis J."/>
            <person name="Wheeler R."/>
            <person name="Williams A."/>
            <person name="Wolf Y.I."/>
            <person name="Wolfe K.H."/>
            <person name="Yang S.P."/>
            <person name="Yeh R.F."/>
            <person name="Collins F."/>
            <person name="Guyer M.S."/>
            <person name="Peterson J."/>
            <person name="Felsenfeld A."/>
            <person name="Wetterstrand K.A."/>
            <person name="Patrinos A."/>
            <person name="Morgan M.J."/>
            <person name="de Jong P."/>
            <person name="Catanese J.J."/>
            <person name="Osoegawa K."/>
            <person name="Shizuya H."/>
            <person name="Choi S."/>
            <person name="Chen Y.J."/>
        </authorList>
    </citation>
    <scope>NUCLEOTIDE SEQUENCE [LARGE SCALE GENOMIC DNA]</scope>
</reference>
<dbReference type="Proteomes" id="UP000005640">
    <property type="component" value="Chromosome 1"/>
</dbReference>
<reference evidence="2" key="5">
    <citation type="submission" date="2025-09" db="UniProtKB">
        <authorList>
            <consortium name="Ensembl"/>
        </authorList>
    </citation>
    <scope>IDENTIFICATION</scope>
</reference>
<dbReference type="HGNC" id="HGNC:225">
    <property type="gene designation" value="ADAR"/>
</dbReference>
<protein>
    <submittedName>
        <fullName evidence="2">Adenosine deaminase RNA specific</fullName>
    </submittedName>
</protein>
<keyword evidence="3" id="KW-1185">Reference proteome</keyword>
<dbReference type="Ensembl" id="ENST00000713628.1">
    <property type="protein sequence ID" value="ENSP00000518926.1"/>
    <property type="gene ID" value="ENSG00000160710.19"/>
</dbReference>
<dbReference type="OpenTargets" id="ENSG00000160710"/>
<proteinExistence type="predicted"/>
<reference evidence="2" key="4">
    <citation type="submission" date="2025-08" db="UniProtKB">
        <authorList>
            <consortium name="Ensembl"/>
        </authorList>
    </citation>
    <scope>IDENTIFICATION</scope>
</reference>
<sequence>MNPRQVSRAGLGPSPPSGGIPSADTTPIHFKAMSTDSSGTSSLGQDLPPVVSCLSK</sequence>
<accession>A0AAQ5BGJ1</accession>
<dbReference type="EMBL" id="AL606500">
    <property type="status" value="NOT_ANNOTATED_CDS"/>
    <property type="molecule type" value="Genomic_DNA"/>
</dbReference>
<evidence type="ECO:0000313" key="3">
    <source>
        <dbReference type="Proteomes" id="UP000005640"/>
    </source>
</evidence>
<evidence type="ECO:0000256" key="1">
    <source>
        <dbReference type="SAM" id="MobiDB-lite"/>
    </source>
</evidence>
<dbReference type="Ensembl" id="ENST00000713628.1">
    <property type="protein sequence ID" value="ENSP00000518926.1"/>
    <property type="gene ID" value="ENSG00000160710.20"/>
</dbReference>
<reference evidence="2 3" key="2">
    <citation type="journal article" date="2004" name="Nature">
        <title>Finishing the euchromatic sequence of the human genome.</title>
        <authorList>
            <consortium name="International Human Genome Sequencing Consortium"/>
        </authorList>
    </citation>
    <scope>NUCLEOTIDE SEQUENCE [LARGE SCALE GENOMIC DNA]</scope>
</reference>
<organism evidence="2 3">
    <name type="scientific">Homo sapiens</name>
    <name type="common">Human</name>
    <dbReference type="NCBI Taxonomy" id="9606"/>
    <lineage>
        <taxon>Eukaryota</taxon>
        <taxon>Metazoa</taxon>
        <taxon>Chordata</taxon>
        <taxon>Craniata</taxon>
        <taxon>Vertebrata</taxon>
        <taxon>Euteleostomi</taxon>
        <taxon>Mammalia</taxon>
        <taxon>Eutheria</taxon>
        <taxon>Euarchontoglires</taxon>
        <taxon>Primates</taxon>
        <taxon>Haplorrhini</taxon>
        <taxon>Catarrhini</taxon>
        <taxon>Hominidae</taxon>
        <taxon>Homo</taxon>
    </lineage>
</organism>